<reference evidence="8 10" key="1">
    <citation type="submission" date="2017-12" db="EMBL/GenBank/DDBJ databases">
        <title>Complete genome sequence of Herbivorax saccincola GGR1, a novel Cellulosome-producing hydrolytic bacterium in a thermophilic biogas plant, established by Illumina and Nanopore MinION sequencing.</title>
        <authorList>
            <person name="Pechtl A."/>
            <person name="Ruckert C."/>
            <person name="Koeck D.E."/>
            <person name="Maus I."/>
            <person name="Winkler A."/>
            <person name="Kalinowski J."/>
            <person name="Puhler A."/>
            <person name="Schwarz W.W."/>
            <person name="Zverlov V.V."/>
            <person name="Schluter A."/>
            <person name="Liebl W."/>
        </authorList>
    </citation>
    <scope>NUCLEOTIDE SEQUENCE [LARGE SCALE GENOMIC DNA]</scope>
    <source>
        <strain evidence="8">GGR1</strain>
        <strain evidence="10">SR1</strain>
    </source>
</reference>
<dbReference type="EMBL" id="CP025197">
    <property type="protein sequence ID" value="AUG58400.1"/>
    <property type="molecule type" value="Genomic_DNA"/>
</dbReference>
<evidence type="ECO:0000313" key="8">
    <source>
        <dbReference type="EMBL" id="AUG58400.1"/>
    </source>
</evidence>
<organism evidence="8 10">
    <name type="scientific">Acetivibrio saccincola</name>
    <dbReference type="NCBI Taxonomy" id="1677857"/>
    <lineage>
        <taxon>Bacteria</taxon>
        <taxon>Bacillati</taxon>
        <taxon>Bacillota</taxon>
        <taxon>Clostridia</taxon>
        <taxon>Eubacteriales</taxon>
        <taxon>Oscillospiraceae</taxon>
        <taxon>Acetivibrio</taxon>
    </lineage>
</organism>
<evidence type="ECO:0000256" key="6">
    <source>
        <dbReference type="RuleBase" id="RU361166"/>
    </source>
</evidence>
<keyword evidence="1 5" id="KW-0378">Hydrolase</keyword>
<dbReference type="PANTHER" id="PTHR22298">
    <property type="entry name" value="ENDO-1,4-BETA-GLUCANASE"/>
    <property type="match status" value="1"/>
</dbReference>
<dbReference type="GO" id="GO:0008810">
    <property type="term" value="F:cellulase activity"/>
    <property type="evidence" value="ECO:0007669"/>
    <property type="project" value="UniProtKB-EC"/>
</dbReference>
<dbReference type="GO" id="GO:0030245">
    <property type="term" value="P:cellulose catabolic process"/>
    <property type="evidence" value="ECO:0007669"/>
    <property type="project" value="UniProtKB-KW"/>
</dbReference>
<reference evidence="9 11" key="2">
    <citation type="journal article" date="2018" name="Syst. Appl. Microbiol.">
        <title>Characterization and high-quality draft genome sequence of Herbivorax saccincola A7, an anaerobic, alkaliphilic, thermophilic, cellulolytic, and xylanolytic bacterium.</title>
        <authorList>
            <person name="Aikawa S."/>
            <person name="Baramee S."/>
            <person name="Sermsathanaswadi J."/>
            <person name="Thianheng P."/>
            <person name="Tachaapaikoon C."/>
            <person name="Shikata A."/>
            <person name="Waeonukul R."/>
            <person name="Pason P."/>
            <person name="Ratanakhanokchai K."/>
            <person name="Kosugi A."/>
        </authorList>
    </citation>
    <scope>NUCLEOTIDE SEQUENCE [LARGE SCALE GENOMIC DNA]</scope>
    <source>
        <strain evidence="9 11">A7</strain>
    </source>
</reference>
<protein>
    <recommendedName>
        <fullName evidence="6">Endoglucanase</fullName>
        <ecNumber evidence="6">3.2.1.4</ecNumber>
    </recommendedName>
</protein>
<keyword evidence="4 5" id="KW-0624">Polysaccharide degradation</keyword>
<dbReference type="EMBL" id="NEMB01000003">
    <property type="protein sequence ID" value="PQQ66389.1"/>
    <property type="molecule type" value="Genomic_DNA"/>
</dbReference>
<gene>
    <name evidence="8" type="primary">celI9</name>
    <name evidence="9" type="ORF">B9R14_06250</name>
    <name evidence="8" type="ORF">HVS_12635</name>
</gene>
<feature type="active site" evidence="5">
    <location>
        <position position="446"/>
    </location>
</feature>
<comment type="similarity">
    <text evidence="5 6">Belongs to the glycosyl hydrolase 9 (cellulase E) family.</text>
</comment>
<evidence type="ECO:0000256" key="3">
    <source>
        <dbReference type="ARBA" id="ARBA00023295"/>
    </source>
</evidence>
<dbReference type="EC" id="3.2.1.4" evidence="6"/>
<evidence type="ECO:0000256" key="1">
    <source>
        <dbReference type="ARBA" id="ARBA00022801"/>
    </source>
</evidence>
<keyword evidence="10" id="KW-1185">Reference proteome</keyword>
<dbReference type="Proteomes" id="UP000233534">
    <property type="component" value="Chromosome"/>
</dbReference>
<dbReference type="Gene3D" id="1.50.10.10">
    <property type="match status" value="1"/>
</dbReference>
<dbReference type="InterPro" id="IPR018221">
    <property type="entry name" value="Glyco_hydro_9_His_AS"/>
</dbReference>
<evidence type="ECO:0000313" key="11">
    <source>
        <dbReference type="Proteomes" id="UP000239720"/>
    </source>
</evidence>
<dbReference type="InterPro" id="IPR001701">
    <property type="entry name" value="Glyco_hydro_9"/>
</dbReference>
<dbReference type="KEGG" id="hsc:HVS_12635"/>
<evidence type="ECO:0000256" key="2">
    <source>
        <dbReference type="ARBA" id="ARBA00023277"/>
    </source>
</evidence>
<dbReference type="Proteomes" id="UP000239720">
    <property type="component" value="Unassembled WGS sequence"/>
</dbReference>
<dbReference type="RefSeq" id="WP_101302855.1">
    <property type="nucleotide sequence ID" value="NZ_CP025197.1"/>
</dbReference>
<evidence type="ECO:0000256" key="5">
    <source>
        <dbReference type="PROSITE-ProRule" id="PRU10059"/>
    </source>
</evidence>
<evidence type="ECO:0000256" key="4">
    <source>
        <dbReference type="ARBA" id="ARBA00023326"/>
    </source>
</evidence>
<dbReference type="InterPro" id="IPR008928">
    <property type="entry name" value="6-hairpin_glycosidase_sf"/>
</dbReference>
<comment type="catalytic activity">
    <reaction evidence="6">
        <text>Endohydrolysis of (1-&gt;4)-beta-D-glucosidic linkages in cellulose, lichenin and cereal beta-D-glucans.</text>
        <dbReference type="EC" id="3.2.1.4"/>
    </reaction>
</comment>
<name>A0A2K9ES81_9FIRM</name>
<dbReference type="Pfam" id="PF00759">
    <property type="entry name" value="Glyco_hydro_9"/>
    <property type="match status" value="1"/>
</dbReference>
<sequence length="611" mass="68896">MYKKRVGAWIVSLAVMLAAVISGGGISSASAQYDYARALQYSMFFYDANMCGTEVSNNSLLSWRDNCHTYDAKLPLDSTNTNMSSGFISRYRSILDPDGDGTVDVAGGFHDAGDHVKFGMPQVYSAATLGWGFYEFREQFEELGQDTHMKRILRYFNDYFMKVTFRDSSGKVIAHCYQVGDGDIDHNYWNAPEDDTMFRKGWFATEERPSTDCISGAAASLAINYMNFKDEDPQYAQKSLDYAKALFDFAYSNRKEVNKDGPGMYYDSTDWKDDYCWAAAWLYLATQDDFYLDEAFKYNDYYAPPWWTHCWNNVWVGTACILAEINDKYDKNSNKFEDRFKQLSGMNQWTEVDFWSQVKLLGDNWMSGQVAKTTPAGYAFLDRWGSARYNTATQLAVLVYDKHTNGDRPSKYSEWARGQMDYLLGKNPLNRSYIVGYSSNSVKFPHHRAASGTTHAEDPSPHKHILYGALVGGPDQSDNHVDVTSDYIYNEVAIDYNAALVGACAGLYRYFGNSSMSVTPNFPPDGRDLGDDNGGGNTPVILYGDLNGDGVVNTIDISLLGRYILEIIDGFSVPLEAADVNGDGDINTQDHTLMTRYLMELITEFPVERNR</sequence>
<evidence type="ECO:0000313" key="10">
    <source>
        <dbReference type="Proteomes" id="UP000233534"/>
    </source>
</evidence>
<dbReference type="InterPro" id="IPR012341">
    <property type="entry name" value="6hp_glycosidase-like_sf"/>
</dbReference>
<proteinExistence type="inferred from homology"/>
<accession>A0A2K9ES81</accession>
<dbReference type="Gene3D" id="1.10.1330.10">
    <property type="entry name" value="Dockerin domain"/>
    <property type="match status" value="1"/>
</dbReference>
<dbReference type="OrthoDB" id="9758662at2"/>
<feature type="domain" description="Dockerin" evidence="7">
    <location>
        <begin position="539"/>
        <end position="607"/>
    </location>
</feature>
<dbReference type="InterPro" id="IPR036439">
    <property type="entry name" value="Dockerin_dom_sf"/>
</dbReference>
<keyword evidence="3 5" id="KW-0326">Glycosidase</keyword>
<evidence type="ECO:0000259" key="7">
    <source>
        <dbReference type="PROSITE" id="PS51766"/>
    </source>
</evidence>
<evidence type="ECO:0000313" key="9">
    <source>
        <dbReference type="EMBL" id="PQQ66389.1"/>
    </source>
</evidence>
<dbReference type="Pfam" id="PF00404">
    <property type="entry name" value="Dockerin_1"/>
    <property type="match status" value="1"/>
</dbReference>
<keyword evidence="2 5" id="KW-0119">Carbohydrate metabolism</keyword>
<dbReference type="AlphaFoldDB" id="A0A2K9ES81"/>
<dbReference type="InterPro" id="IPR016134">
    <property type="entry name" value="Dockerin_dom"/>
</dbReference>
<dbReference type="SUPFAM" id="SSF48208">
    <property type="entry name" value="Six-hairpin glycosidases"/>
    <property type="match status" value="1"/>
</dbReference>
<dbReference type="PROSITE" id="PS51766">
    <property type="entry name" value="DOCKERIN"/>
    <property type="match status" value="1"/>
</dbReference>
<dbReference type="InterPro" id="IPR002105">
    <property type="entry name" value="Dockerin_1_rpt"/>
</dbReference>
<dbReference type="CDD" id="cd14256">
    <property type="entry name" value="Dockerin_I"/>
    <property type="match status" value="1"/>
</dbReference>
<dbReference type="PROSITE" id="PS00592">
    <property type="entry name" value="GH9_2"/>
    <property type="match status" value="1"/>
</dbReference>
<dbReference type="SUPFAM" id="SSF63446">
    <property type="entry name" value="Type I dockerin domain"/>
    <property type="match status" value="1"/>
</dbReference>
<keyword evidence="6" id="KW-0136">Cellulose degradation</keyword>